<gene>
    <name evidence="4" type="ORF">GC093_06990</name>
</gene>
<accession>A0A972GLH2</accession>
<keyword evidence="3" id="KW-0732">Signal</keyword>
<dbReference type="Gene3D" id="3.40.190.10">
    <property type="entry name" value="Periplasmic binding protein-like II"/>
    <property type="match status" value="1"/>
</dbReference>
<evidence type="ECO:0000256" key="3">
    <source>
        <dbReference type="ARBA" id="ARBA00022729"/>
    </source>
</evidence>
<dbReference type="AlphaFoldDB" id="A0A972GLH2"/>
<dbReference type="Pfam" id="PF01547">
    <property type="entry name" value="SBP_bac_1"/>
    <property type="match status" value="1"/>
</dbReference>
<dbReference type="InterPro" id="IPR006059">
    <property type="entry name" value="SBP"/>
</dbReference>
<comment type="caution">
    <text evidence="4">The sequence shown here is derived from an EMBL/GenBank/DDBJ whole genome shotgun (WGS) entry which is preliminary data.</text>
</comment>
<organism evidence="4 5">
    <name type="scientific">Paenibacillus foliorum</name>
    <dbReference type="NCBI Taxonomy" id="2654974"/>
    <lineage>
        <taxon>Bacteria</taxon>
        <taxon>Bacillati</taxon>
        <taxon>Bacillota</taxon>
        <taxon>Bacilli</taxon>
        <taxon>Bacillales</taxon>
        <taxon>Paenibacillaceae</taxon>
        <taxon>Paenibacillus</taxon>
    </lineage>
</organism>
<dbReference type="CDD" id="cd13585">
    <property type="entry name" value="PBP2_TMBP_like"/>
    <property type="match status" value="1"/>
</dbReference>
<dbReference type="PROSITE" id="PS51257">
    <property type="entry name" value="PROKAR_LIPOPROTEIN"/>
    <property type="match status" value="1"/>
</dbReference>
<sequence>MVYLLKGGENMSIHQFKRKLSTLCALSMVVSVAACSTPSGGKTETAGTGVAEKDAVLKVAYWESSSSDKAGWDLMIKNFAKDHPEIKLDPQVYPSNTFRQTLDTRIAGNDWPDIVRYTYQRLGKFKENNVMLDLTGKISEESLNDLVPAFRSAVTYNGKLVAMPHHTDTMAIFYNKAMFEKSGIRIPKNATDGWTWEELTANARKLKADNNLEYAFGGIWENGSGYRYLPFIYMNGGSVLSKDMKSITINSPEALAATKLYESWQKEKLVVKTGFTQEPAANLLFVAKKIAFTFSGSWHLSYMEENMPGNWGVTYMPQVNGKSGSDMGGNSIFAYKGTKYPNAAAIFIDYMTNKANMKAFAEASNFIPVRTSLINEGLKYTAFQKEMDLMLNIVKTIDPKMADDETSIRFQQINQIYGEIMDPIAINGSMTAEKALEKAQKDMTEALK</sequence>
<dbReference type="GO" id="GO:0015768">
    <property type="term" value="P:maltose transport"/>
    <property type="evidence" value="ECO:0007669"/>
    <property type="project" value="TreeGrafter"/>
</dbReference>
<comment type="similarity">
    <text evidence="1">Belongs to the bacterial solute-binding protein 1 family.</text>
</comment>
<dbReference type="PANTHER" id="PTHR30061">
    <property type="entry name" value="MALTOSE-BINDING PERIPLASMIC PROTEIN"/>
    <property type="match status" value="1"/>
</dbReference>
<evidence type="ECO:0000256" key="1">
    <source>
        <dbReference type="ARBA" id="ARBA00008520"/>
    </source>
</evidence>
<proteinExistence type="inferred from homology"/>
<evidence type="ECO:0000256" key="2">
    <source>
        <dbReference type="ARBA" id="ARBA00022448"/>
    </source>
</evidence>
<evidence type="ECO:0000313" key="5">
    <source>
        <dbReference type="Proteomes" id="UP000641588"/>
    </source>
</evidence>
<keyword evidence="2" id="KW-0813">Transport</keyword>
<dbReference type="SUPFAM" id="SSF53850">
    <property type="entry name" value="Periplasmic binding protein-like II"/>
    <property type="match status" value="1"/>
</dbReference>
<dbReference type="PANTHER" id="PTHR30061:SF50">
    <property type="entry name" value="MALTOSE_MALTODEXTRIN-BINDING PERIPLASMIC PROTEIN"/>
    <property type="match status" value="1"/>
</dbReference>
<name>A0A972GLH2_9BACL</name>
<dbReference type="GO" id="GO:0042956">
    <property type="term" value="P:maltodextrin transmembrane transport"/>
    <property type="evidence" value="ECO:0007669"/>
    <property type="project" value="TreeGrafter"/>
</dbReference>
<dbReference type="EMBL" id="WHOD01000027">
    <property type="protein sequence ID" value="NOU92981.1"/>
    <property type="molecule type" value="Genomic_DNA"/>
</dbReference>
<protein>
    <submittedName>
        <fullName evidence="4">Extracellular solute-binding protein</fullName>
    </submittedName>
</protein>
<dbReference type="GO" id="GO:1901982">
    <property type="term" value="F:maltose binding"/>
    <property type="evidence" value="ECO:0007669"/>
    <property type="project" value="TreeGrafter"/>
</dbReference>
<reference evidence="4" key="1">
    <citation type="submission" date="2019-10" db="EMBL/GenBank/DDBJ databases">
        <title>Description of Paenibacillus glebae sp. nov.</title>
        <authorList>
            <person name="Carlier A."/>
            <person name="Qi S."/>
        </authorList>
    </citation>
    <scope>NUCLEOTIDE SEQUENCE</scope>
    <source>
        <strain evidence="4">LMG 31456</strain>
    </source>
</reference>
<dbReference type="Proteomes" id="UP000641588">
    <property type="component" value="Unassembled WGS sequence"/>
</dbReference>
<evidence type="ECO:0000313" key="4">
    <source>
        <dbReference type="EMBL" id="NOU92981.1"/>
    </source>
</evidence>
<dbReference type="GO" id="GO:0055052">
    <property type="term" value="C:ATP-binding cassette (ABC) transporter complex, substrate-binding subunit-containing"/>
    <property type="evidence" value="ECO:0007669"/>
    <property type="project" value="TreeGrafter"/>
</dbReference>
<keyword evidence="5" id="KW-1185">Reference proteome</keyword>